<dbReference type="OrthoDB" id="3660701at2759"/>
<evidence type="ECO:0000256" key="1">
    <source>
        <dbReference type="SAM" id="MobiDB-lite"/>
    </source>
</evidence>
<evidence type="ECO:0000313" key="3">
    <source>
        <dbReference type="EMBL" id="KAF1993646.1"/>
    </source>
</evidence>
<feature type="region of interest" description="Disordered" evidence="1">
    <location>
        <begin position="54"/>
        <end position="78"/>
    </location>
</feature>
<feature type="compositionally biased region" description="Basic and acidic residues" evidence="1">
    <location>
        <begin position="55"/>
        <end position="67"/>
    </location>
</feature>
<dbReference type="EMBL" id="ML977693">
    <property type="protein sequence ID" value="KAF1993646.1"/>
    <property type="molecule type" value="Genomic_DNA"/>
</dbReference>
<dbReference type="Gene3D" id="3.80.10.10">
    <property type="entry name" value="Ribonuclease Inhibitor"/>
    <property type="match status" value="1"/>
</dbReference>
<evidence type="ECO:0000259" key="2">
    <source>
        <dbReference type="PROSITE" id="PS50181"/>
    </source>
</evidence>
<keyword evidence="4" id="KW-1185">Reference proteome</keyword>
<dbReference type="AlphaFoldDB" id="A0A6A5W7M4"/>
<reference evidence="3" key="1">
    <citation type="journal article" date="2020" name="Stud. Mycol.">
        <title>101 Dothideomycetes genomes: a test case for predicting lifestyles and emergence of pathogens.</title>
        <authorList>
            <person name="Haridas S."/>
            <person name="Albert R."/>
            <person name="Binder M."/>
            <person name="Bloem J."/>
            <person name="Labutti K."/>
            <person name="Salamov A."/>
            <person name="Andreopoulos B."/>
            <person name="Baker S."/>
            <person name="Barry K."/>
            <person name="Bills G."/>
            <person name="Bluhm B."/>
            <person name="Cannon C."/>
            <person name="Castanera R."/>
            <person name="Culley D."/>
            <person name="Daum C."/>
            <person name="Ezra D."/>
            <person name="Gonzalez J."/>
            <person name="Henrissat B."/>
            <person name="Kuo A."/>
            <person name="Liang C."/>
            <person name="Lipzen A."/>
            <person name="Lutzoni F."/>
            <person name="Magnuson J."/>
            <person name="Mondo S."/>
            <person name="Nolan M."/>
            <person name="Ohm R."/>
            <person name="Pangilinan J."/>
            <person name="Park H.-J."/>
            <person name="Ramirez L."/>
            <person name="Alfaro M."/>
            <person name="Sun H."/>
            <person name="Tritt A."/>
            <person name="Yoshinaga Y."/>
            <person name="Zwiers L.-H."/>
            <person name="Turgeon B."/>
            <person name="Goodwin S."/>
            <person name="Spatafora J."/>
            <person name="Crous P."/>
            <person name="Grigoriev I."/>
        </authorList>
    </citation>
    <scope>NUCLEOTIDE SEQUENCE</scope>
    <source>
        <strain evidence="3">CBS 123094</strain>
    </source>
</reference>
<feature type="domain" description="F-box" evidence="2">
    <location>
        <begin position="2"/>
        <end position="36"/>
    </location>
</feature>
<protein>
    <recommendedName>
        <fullName evidence="2">F-box domain-containing protein</fullName>
    </recommendedName>
</protein>
<accession>A0A6A5W7M4</accession>
<dbReference type="InterPro" id="IPR032675">
    <property type="entry name" value="LRR_dom_sf"/>
</dbReference>
<dbReference type="PROSITE" id="PS50181">
    <property type="entry name" value="FBOX"/>
    <property type="match status" value="1"/>
</dbReference>
<dbReference type="InterPro" id="IPR001810">
    <property type="entry name" value="F-box_dom"/>
</dbReference>
<organism evidence="3 4">
    <name type="scientific">Amniculicola lignicola CBS 123094</name>
    <dbReference type="NCBI Taxonomy" id="1392246"/>
    <lineage>
        <taxon>Eukaryota</taxon>
        <taxon>Fungi</taxon>
        <taxon>Dikarya</taxon>
        <taxon>Ascomycota</taxon>
        <taxon>Pezizomycotina</taxon>
        <taxon>Dothideomycetes</taxon>
        <taxon>Pleosporomycetidae</taxon>
        <taxon>Pleosporales</taxon>
        <taxon>Amniculicolaceae</taxon>
        <taxon>Amniculicola</taxon>
    </lineage>
</organism>
<sequence length="479" mass="54610">MLSPLSSLPQELIDSITKYLHIGDLSSLSKTSKGFRFGTLPFLFSHISMTFEGDSNGKRNGEGKPWDENQDEDEDQHQPKITIGYATTFRFDLLLRTVLEVPSHASYIKCIDVHSTASLHERMGLIKSGLRLLKPSSSAIGTALVPESYKPGIEEKDMHAMFTLFLSKCQNLVSLTLCPPILHRNRYLASLLDVYKLDSAQSTLFPKLTSVDLSHHHDKYHERLAHNFHDQWFSTKFSDSYGIKHFFYIPSLTSITLIWPARPSTWEPYEWPAHTPYAPSLTTLRFLDSGVSMRTLGAILSCTPNLKTLQYDYYNSAETLVDWKDLEHALSPIKNTLSSFSMNFTAHYTVSAVWNDHGSPLLSNNCSFKHFPGLILLSIPPLVLLSHNYAHAPDLADLLPTNLQTLTWKSGVAPRWEWTSSELLPKMREFLTGGSWKEATPRLNKVQLVHREIWWKDSDIVQLREKCQAEGLHFKVYFR</sequence>
<proteinExistence type="predicted"/>
<evidence type="ECO:0000313" key="4">
    <source>
        <dbReference type="Proteomes" id="UP000799779"/>
    </source>
</evidence>
<dbReference type="Proteomes" id="UP000799779">
    <property type="component" value="Unassembled WGS sequence"/>
</dbReference>
<gene>
    <name evidence="3" type="ORF">P154DRAFT_63032</name>
</gene>
<name>A0A6A5W7M4_9PLEO</name>